<dbReference type="NCBIfam" id="TIGR02532">
    <property type="entry name" value="IV_pilin_GFxxxE"/>
    <property type="match status" value="1"/>
</dbReference>
<evidence type="ECO:0000256" key="5">
    <source>
        <dbReference type="ARBA" id="ARBA00023136"/>
    </source>
</evidence>
<evidence type="ECO:0000256" key="6">
    <source>
        <dbReference type="SAM" id="Phobius"/>
    </source>
</evidence>
<protein>
    <recommendedName>
        <fullName evidence="9">Pilin</fullName>
    </recommendedName>
</protein>
<evidence type="ECO:0000256" key="3">
    <source>
        <dbReference type="ARBA" id="ARBA00022692"/>
    </source>
</evidence>
<dbReference type="Proteomes" id="UP000228547">
    <property type="component" value="Unassembled WGS sequence"/>
</dbReference>
<reference evidence="8" key="1">
    <citation type="submission" date="2017-09" db="EMBL/GenBank/DDBJ databases">
        <title>Depth-based differentiation of microbial function through sediment-hosted aquifers and enrichment of novel symbionts in the deep terrestrial subsurface.</title>
        <authorList>
            <person name="Probst A.J."/>
            <person name="Ladd B."/>
            <person name="Jarett J.K."/>
            <person name="Geller-Mcgrath D.E."/>
            <person name="Sieber C.M.K."/>
            <person name="Emerson J.B."/>
            <person name="Anantharaman K."/>
            <person name="Thomas B.C."/>
            <person name="Malmstrom R."/>
            <person name="Stieglmeier M."/>
            <person name="Klingl A."/>
            <person name="Woyke T."/>
            <person name="Ryan C.M."/>
            <person name="Banfield J.F."/>
        </authorList>
    </citation>
    <scope>NUCLEOTIDE SEQUENCE [LARGE SCALE GENOMIC DNA]</scope>
</reference>
<dbReference type="PANTHER" id="PTHR30093">
    <property type="entry name" value="GENERAL SECRETION PATHWAY PROTEIN G"/>
    <property type="match status" value="1"/>
</dbReference>
<comment type="caution">
    <text evidence="7">The sequence shown here is derived from an EMBL/GenBank/DDBJ whole genome shotgun (WGS) entry which is preliminary data.</text>
</comment>
<dbReference type="InterPro" id="IPR012902">
    <property type="entry name" value="N_methyl_site"/>
</dbReference>
<evidence type="ECO:0008006" key="9">
    <source>
        <dbReference type="Google" id="ProtNLM"/>
    </source>
</evidence>
<gene>
    <name evidence="7" type="ORF">COX93_02845</name>
</gene>
<dbReference type="EMBL" id="PFOY01000042">
    <property type="protein sequence ID" value="PIZ86891.1"/>
    <property type="molecule type" value="Genomic_DNA"/>
</dbReference>
<evidence type="ECO:0000256" key="4">
    <source>
        <dbReference type="ARBA" id="ARBA00022989"/>
    </source>
</evidence>
<comment type="subcellular location">
    <subcellularLocation>
        <location evidence="1">Membrane</location>
        <topology evidence="1">Single-pass membrane protein</topology>
    </subcellularLocation>
</comment>
<dbReference type="PROSITE" id="PS00409">
    <property type="entry name" value="PROKAR_NTER_METHYL"/>
    <property type="match status" value="1"/>
</dbReference>
<dbReference type="GO" id="GO:0016020">
    <property type="term" value="C:membrane"/>
    <property type="evidence" value="ECO:0007669"/>
    <property type="project" value="UniProtKB-SubCell"/>
</dbReference>
<keyword evidence="2" id="KW-0488">Methylation</keyword>
<dbReference type="PANTHER" id="PTHR30093:SF44">
    <property type="entry name" value="TYPE II SECRETION SYSTEM CORE PROTEIN G"/>
    <property type="match status" value="1"/>
</dbReference>
<evidence type="ECO:0000313" key="8">
    <source>
        <dbReference type="Proteomes" id="UP000228547"/>
    </source>
</evidence>
<proteinExistence type="predicted"/>
<feature type="non-terminal residue" evidence="7">
    <location>
        <position position="1"/>
    </location>
</feature>
<dbReference type="Gene3D" id="3.30.700.10">
    <property type="entry name" value="Glycoprotein, Type 4 Pilin"/>
    <property type="match status" value="1"/>
</dbReference>
<dbReference type="SUPFAM" id="SSF54523">
    <property type="entry name" value="Pili subunits"/>
    <property type="match status" value="1"/>
</dbReference>
<dbReference type="AlphaFoldDB" id="A0A2J0MGA6"/>
<evidence type="ECO:0000256" key="1">
    <source>
        <dbReference type="ARBA" id="ARBA00004167"/>
    </source>
</evidence>
<organism evidence="7 8">
    <name type="scientific">Candidatus Nomurabacteria bacterium CG_4_10_14_0_2_um_filter_30_12</name>
    <dbReference type="NCBI Taxonomy" id="1974727"/>
    <lineage>
        <taxon>Bacteria</taxon>
        <taxon>Candidatus Nomuraibacteriota</taxon>
    </lineage>
</organism>
<keyword evidence="4 6" id="KW-1133">Transmembrane helix</keyword>
<sequence length="156" mass="16037">KGFTLIELLVVVAIIGILASVVLVSLSGARAKATDAKVKAQLASMLSQAEMFTGISAAHNYKACTLNQGLFNTANNGLGSLFKGIVPSTITAADATCFSEAKRPSDGGKWAVAVKMTTGAWCVDSTGWSDEKTNAGTYYTSVANALPPSGLSGCKK</sequence>
<feature type="transmembrane region" description="Helical" evidence="6">
    <location>
        <begin position="6"/>
        <end position="29"/>
    </location>
</feature>
<name>A0A2J0MGA6_9BACT</name>
<evidence type="ECO:0000256" key="2">
    <source>
        <dbReference type="ARBA" id="ARBA00022481"/>
    </source>
</evidence>
<keyword evidence="5 6" id="KW-0472">Membrane</keyword>
<accession>A0A2J0MGA6</accession>
<evidence type="ECO:0000313" key="7">
    <source>
        <dbReference type="EMBL" id="PIZ86891.1"/>
    </source>
</evidence>
<dbReference type="InterPro" id="IPR045584">
    <property type="entry name" value="Pilin-like"/>
</dbReference>
<dbReference type="Pfam" id="PF07963">
    <property type="entry name" value="N_methyl"/>
    <property type="match status" value="1"/>
</dbReference>
<keyword evidence="3 6" id="KW-0812">Transmembrane</keyword>